<dbReference type="EMBL" id="JBHLVX010000067">
    <property type="protein sequence ID" value="MFC0269795.1"/>
    <property type="molecule type" value="Genomic_DNA"/>
</dbReference>
<feature type="domain" description="Peptidase M48" evidence="9">
    <location>
        <begin position="64"/>
        <end position="240"/>
    </location>
</feature>
<keyword evidence="1 6" id="KW-0645">Protease</keyword>
<dbReference type="Pfam" id="PF01435">
    <property type="entry name" value="Peptidase_M48"/>
    <property type="match status" value="1"/>
</dbReference>
<evidence type="ECO:0000256" key="4">
    <source>
        <dbReference type="ARBA" id="ARBA00022833"/>
    </source>
</evidence>
<evidence type="ECO:0000256" key="3">
    <source>
        <dbReference type="ARBA" id="ARBA00022801"/>
    </source>
</evidence>
<dbReference type="InterPro" id="IPR001915">
    <property type="entry name" value="Peptidase_M48"/>
</dbReference>
<dbReference type="CDD" id="cd07331">
    <property type="entry name" value="M48C_Oma1_like"/>
    <property type="match status" value="1"/>
</dbReference>
<feature type="compositionally biased region" description="Polar residues" evidence="7">
    <location>
        <begin position="226"/>
        <end position="241"/>
    </location>
</feature>
<keyword evidence="5 6" id="KW-0482">Metalloprotease</keyword>
<feature type="region of interest" description="Disordered" evidence="7">
    <location>
        <begin position="214"/>
        <end position="266"/>
    </location>
</feature>
<evidence type="ECO:0000259" key="9">
    <source>
        <dbReference type="Pfam" id="PF01435"/>
    </source>
</evidence>
<accession>A0ABV6G7Y4</accession>
<sequence length="266" mass="28620">MLKRHTAFLGALSASLVLSACATSPLGRSQLSLFGNDQLAQQGQQAFEQYRQEHRQATGARGQYVSCIANDIIDTLPQDSGPQAWTVGVYEDPEPNAFALPGGYVVINTGLLNIARDQDQVATVVGHEIAHVLANHANERASTQAVTSSGLGIVNAVTGNQGLTQLLGAGAQYGVLLPYSRRHESEADLLGLDLMARAGFDPRASLQLWQNMQAAGGNSPPEWASTHPSSGDRSQALNNRMESAMQRYEQARQQGRRPDCERLRSA</sequence>
<comment type="cofactor">
    <cofactor evidence="6">
        <name>Zn(2+)</name>
        <dbReference type="ChEBI" id="CHEBI:29105"/>
    </cofactor>
    <text evidence="6">Binds 1 zinc ion per subunit.</text>
</comment>
<comment type="caution">
    <text evidence="10">The sequence shown here is derived from an EMBL/GenBank/DDBJ whole genome shotgun (WGS) entry which is preliminary data.</text>
</comment>
<feature type="compositionally biased region" description="Basic and acidic residues" evidence="7">
    <location>
        <begin position="256"/>
        <end position="266"/>
    </location>
</feature>
<reference evidence="10 11" key="1">
    <citation type="submission" date="2024-09" db="EMBL/GenBank/DDBJ databases">
        <authorList>
            <person name="Sun Q."/>
            <person name="Mori K."/>
        </authorList>
    </citation>
    <scope>NUCLEOTIDE SEQUENCE [LARGE SCALE GENOMIC DNA]</scope>
    <source>
        <strain evidence="10 11">CCM 7415</strain>
    </source>
</reference>
<feature type="chain" id="PRO_5046397906" evidence="8">
    <location>
        <begin position="23"/>
        <end position="266"/>
    </location>
</feature>
<feature type="signal peptide" evidence="8">
    <location>
        <begin position="1"/>
        <end position="22"/>
    </location>
</feature>
<evidence type="ECO:0000256" key="7">
    <source>
        <dbReference type="SAM" id="MobiDB-lite"/>
    </source>
</evidence>
<dbReference type="Proteomes" id="UP001589814">
    <property type="component" value="Unassembled WGS sequence"/>
</dbReference>
<organism evidence="10 11">
    <name type="scientific">Kushneria aurantia</name>
    <dbReference type="NCBI Taxonomy" id="504092"/>
    <lineage>
        <taxon>Bacteria</taxon>
        <taxon>Pseudomonadati</taxon>
        <taxon>Pseudomonadota</taxon>
        <taxon>Gammaproteobacteria</taxon>
        <taxon>Oceanospirillales</taxon>
        <taxon>Halomonadaceae</taxon>
        <taxon>Kushneria</taxon>
    </lineage>
</organism>
<evidence type="ECO:0000313" key="11">
    <source>
        <dbReference type="Proteomes" id="UP001589814"/>
    </source>
</evidence>
<keyword evidence="11" id="KW-1185">Reference proteome</keyword>
<keyword evidence="3 6" id="KW-0378">Hydrolase</keyword>
<dbReference type="InterPro" id="IPR051156">
    <property type="entry name" value="Mito/Outer_Membr_Metalloprot"/>
</dbReference>
<keyword evidence="8" id="KW-0732">Signal</keyword>
<dbReference type="Gene3D" id="3.30.2010.10">
    <property type="entry name" value="Metalloproteases ('zincins'), catalytic domain"/>
    <property type="match status" value="1"/>
</dbReference>
<keyword evidence="4 6" id="KW-0862">Zinc</keyword>
<protein>
    <submittedName>
        <fullName evidence="10">M48 family metallopeptidase</fullName>
    </submittedName>
</protein>
<keyword evidence="2" id="KW-0479">Metal-binding</keyword>
<proteinExistence type="inferred from homology"/>
<evidence type="ECO:0000256" key="8">
    <source>
        <dbReference type="SAM" id="SignalP"/>
    </source>
</evidence>
<evidence type="ECO:0000256" key="6">
    <source>
        <dbReference type="RuleBase" id="RU003983"/>
    </source>
</evidence>
<dbReference type="PANTHER" id="PTHR22726:SF24">
    <property type="entry name" value="M48 FAMILY METALLOPEPTIDASE"/>
    <property type="match status" value="1"/>
</dbReference>
<name>A0ABV6G7Y4_9GAMM</name>
<dbReference type="PROSITE" id="PS51257">
    <property type="entry name" value="PROKAR_LIPOPROTEIN"/>
    <property type="match status" value="1"/>
</dbReference>
<evidence type="ECO:0000256" key="1">
    <source>
        <dbReference type="ARBA" id="ARBA00022670"/>
    </source>
</evidence>
<dbReference type="PANTHER" id="PTHR22726">
    <property type="entry name" value="METALLOENDOPEPTIDASE OMA1"/>
    <property type="match status" value="1"/>
</dbReference>
<comment type="similarity">
    <text evidence="6">Belongs to the peptidase M48 family.</text>
</comment>
<evidence type="ECO:0000313" key="10">
    <source>
        <dbReference type="EMBL" id="MFC0269795.1"/>
    </source>
</evidence>
<evidence type="ECO:0000256" key="5">
    <source>
        <dbReference type="ARBA" id="ARBA00023049"/>
    </source>
</evidence>
<gene>
    <name evidence="10" type="ORF">ACFFHW_17675</name>
</gene>
<dbReference type="RefSeq" id="WP_019952066.1">
    <property type="nucleotide sequence ID" value="NZ_JBHLVX010000067.1"/>
</dbReference>
<evidence type="ECO:0000256" key="2">
    <source>
        <dbReference type="ARBA" id="ARBA00022723"/>
    </source>
</evidence>